<evidence type="ECO:0000313" key="2">
    <source>
        <dbReference type="EMBL" id="AJF97004.1"/>
    </source>
</evidence>
<sequence length="550" mass="58217">MAAAGAGHTHCIEYLGVGASVSARNLSEAAAANGRLNVLRWLDDIRCAWKSARVVLCAAAGGHHGCLDYALVKGCPASTQAVEAAAAKGHAESMRRLLAPDNDRSDTVDKSDSAVATAAARGGHLDCLIYAHESGWAWSRRTTTAAAKAGRIECLAYAHENGCVWSTRTARAAAKRGHLDCLRYAHEKGCACDSHTVDCAVRGGHAACLDYLLGVAVPGGADAETWWLAAACGRVACLDVLRVHAAGRNRAEYVCEAAIAAGHHDVLLWMIANLNYRAIDKEHRAARLGRLECLRVVAAVGPQQGDASIAAAASGGHTECIKYLRDKGFPMDARACEAAAGGGHLECLTFLREVLGCAWDERACIAAAAAGRVDCLAYLHRNGCPWAHDTVSAAIKRGRVACLTYALDNECVHDAYAAAVEAIDRGRTSCLDALCRAGAPLDQHLLAKCIRSGQSGLIKVLARHGCPRGALTCHDARDCEDARVLCTLYKLGFPWGPSRRIMGRSEDAVSRLANPCAMPKPRKEGARRRRAGKANRRGSPGGMLTIALVL</sequence>
<dbReference type="Gene3D" id="1.25.40.20">
    <property type="entry name" value="Ankyrin repeat-containing domain"/>
    <property type="match status" value="2"/>
</dbReference>
<organism evidence="2 3">
    <name type="scientific">Pandoravirus inopinatum</name>
    <dbReference type="NCBI Taxonomy" id="1605721"/>
    <lineage>
        <taxon>Viruses</taxon>
        <taxon>Pandoravirus</taxon>
    </lineage>
</organism>
<dbReference type="Proteomes" id="UP000202511">
    <property type="component" value="Segment"/>
</dbReference>
<accession>A0A0B5J0K6</accession>
<dbReference type="Pfam" id="PF13637">
    <property type="entry name" value="Ank_4"/>
    <property type="match status" value="1"/>
</dbReference>
<dbReference type="PANTHER" id="PTHR46586">
    <property type="entry name" value="ANKYRIN REPEAT-CONTAINING PROTEIN"/>
    <property type="match status" value="1"/>
</dbReference>
<dbReference type="PANTHER" id="PTHR46586:SF3">
    <property type="entry name" value="ANKYRIN REPEAT-CONTAINING PROTEIN"/>
    <property type="match status" value="1"/>
</dbReference>
<evidence type="ECO:0000313" key="3">
    <source>
        <dbReference type="Proteomes" id="UP000202511"/>
    </source>
</evidence>
<feature type="region of interest" description="Disordered" evidence="1">
    <location>
        <begin position="515"/>
        <end position="540"/>
    </location>
</feature>
<dbReference type="RefSeq" id="YP_009119239.1">
    <property type="nucleotide sequence ID" value="NC_026440.1"/>
</dbReference>
<dbReference type="OrthoDB" id="9388at10239"/>
<dbReference type="SUPFAM" id="SSF48403">
    <property type="entry name" value="Ankyrin repeat"/>
    <property type="match status" value="3"/>
</dbReference>
<dbReference type="InterPro" id="IPR002110">
    <property type="entry name" value="Ankyrin_rpt"/>
</dbReference>
<dbReference type="InterPro" id="IPR036770">
    <property type="entry name" value="Ankyrin_rpt-contain_sf"/>
</dbReference>
<feature type="compositionally biased region" description="Basic residues" evidence="1">
    <location>
        <begin position="525"/>
        <end position="536"/>
    </location>
</feature>
<dbReference type="KEGG" id="vg:23461921"/>
<proteinExistence type="predicted"/>
<evidence type="ECO:0000256" key="1">
    <source>
        <dbReference type="SAM" id="MobiDB-lite"/>
    </source>
</evidence>
<dbReference type="InterPro" id="IPR052050">
    <property type="entry name" value="SecEffector_AnkRepeat"/>
</dbReference>
<reference evidence="2 3" key="1">
    <citation type="journal article" date="2015" name="Parasitol. Res.">
        <title>Viruses in close associations with free-living amoebae.</title>
        <authorList>
            <person name="Scheid P."/>
        </authorList>
    </citation>
    <scope>NUCLEOTIDE SEQUENCE [LARGE SCALE GENOMIC DNA]</scope>
    <source>
        <strain evidence="2">KlaHel</strain>
    </source>
</reference>
<protein>
    <submittedName>
        <fullName evidence="2">Ankyrin repeat protein</fullName>
    </submittedName>
</protein>
<dbReference type="EMBL" id="KP136319">
    <property type="protein sequence ID" value="AJF97004.1"/>
    <property type="molecule type" value="Genomic_DNA"/>
</dbReference>
<name>A0A0B5J0K6_9VIRU</name>
<dbReference type="GeneID" id="23461921"/>